<name>A0ABM7WUW9_9BACT</name>
<dbReference type="PANTHER" id="PTHR30026:SF20">
    <property type="entry name" value="OUTER MEMBRANE PROTEIN TOLC"/>
    <property type="match status" value="1"/>
</dbReference>
<comment type="similarity">
    <text evidence="2">Belongs to the outer membrane factor (OMF) (TC 1.B.17) family.</text>
</comment>
<evidence type="ECO:0000256" key="6">
    <source>
        <dbReference type="ARBA" id="ARBA00023136"/>
    </source>
</evidence>
<dbReference type="Pfam" id="PF02321">
    <property type="entry name" value="OEP"/>
    <property type="match status" value="2"/>
</dbReference>
<feature type="chain" id="PRO_5046804153" description="Outer membrane efflux protein" evidence="8">
    <location>
        <begin position="19"/>
        <end position="446"/>
    </location>
</feature>
<comment type="subcellular location">
    <subcellularLocation>
        <location evidence="1">Cell outer membrane</location>
    </subcellularLocation>
</comment>
<dbReference type="SUPFAM" id="SSF56954">
    <property type="entry name" value="Outer membrane efflux proteins (OEP)"/>
    <property type="match status" value="1"/>
</dbReference>
<keyword evidence="4" id="KW-1134">Transmembrane beta strand</keyword>
<keyword evidence="8" id="KW-0732">Signal</keyword>
<evidence type="ECO:0000256" key="1">
    <source>
        <dbReference type="ARBA" id="ARBA00004442"/>
    </source>
</evidence>
<keyword evidence="3" id="KW-0813">Transport</keyword>
<keyword evidence="5" id="KW-0812">Transmembrane</keyword>
<dbReference type="EMBL" id="AP025591">
    <property type="protein sequence ID" value="BDG03266.1"/>
    <property type="molecule type" value="Genomic_DNA"/>
</dbReference>
<sequence length="446" mass="47210">MRPIAAALLLAAAAPSWAAAPITLDDALAEAARTSVDLRLSRADVAIAGADRTTSISGVLPRLDLSVSAGRAFQGATSARAVTIGGVTFVSPAVPETNVAQYSAGLQLRQTVFDWETYTGIQASGWSVRGNERLYEETALTLSFEVTRRFYELVRETRSLAVLEKTAVRSQELVDRADALFTAGKAPKSDTYTARVNLQNDRIAAEQQRIRVEQARSALAQILGRTTAEDLDVVPPAAVDAPGVPTGEPPPLDALVARARERRPTVVAQRAFVEAAKASASGARAGYLPAVAVQGAYNRNGQNLGGTDGVVGDPTRAYDASALVVLSWNLFEGRATSARIARAEGTLERARATAYRAETDVAKEVADARAQAVSLRRQIALASDTLQIARQALDLAAQRLEAGLANQLELRDANLKLTQAELTLLQTRIDHAVAIADLARAAGGAL</sequence>
<dbReference type="RefSeq" id="WP_248361123.1">
    <property type="nucleotide sequence ID" value="NZ_AP025591.1"/>
</dbReference>
<evidence type="ECO:0000256" key="8">
    <source>
        <dbReference type="SAM" id="SignalP"/>
    </source>
</evidence>
<dbReference type="Gene3D" id="1.20.1600.10">
    <property type="entry name" value="Outer membrane efflux proteins (OEP)"/>
    <property type="match status" value="1"/>
</dbReference>
<dbReference type="InterPro" id="IPR051906">
    <property type="entry name" value="TolC-like"/>
</dbReference>
<evidence type="ECO:0000256" key="2">
    <source>
        <dbReference type="ARBA" id="ARBA00007613"/>
    </source>
</evidence>
<evidence type="ECO:0000256" key="5">
    <source>
        <dbReference type="ARBA" id="ARBA00022692"/>
    </source>
</evidence>
<keyword evidence="6" id="KW-0472">Membrane</keyword>
<evidence type="ECO:0000256" key="4">
    <source>
        <dbReference type="ARBA" id="ARBA00022452"/>
    </source>
</evidence>
<reference evidence="10" key="1">
    <citation type="journal article" date="2022" name="Int. J. Syst. Evol. Microbiol.">
        <title>Anaeromyxobacter oryzae sp. nov., Anaeromyxobacter diazotrophicus sp. nov. and Anaeromyxobacter paludicola sp. nov., isolated from paddy soils.</title>
        <authorList>
            <person name="Itoh H."/>
            <person name="Xu Z."/>
            <person name="Mise K."/>
            <person name="Masuda Y."/>
            <person name="Ushijima N."/>
            <person name="Hayakawa C."/>
            <person name="Shiratori Y."/>
            <person name="Senoo K."/>
        </authorList>
    </citation>
    <scope>NUCLEOTIDE SEQUENCE [LARGE SCALE GENOMIC DNA]</scope>
    <source>
        <strain evidence="10">Red232</strain>
    </source>
</reference>
<evidence type="ECO:0000313" key="10">
    <source>
        <dbReference type="Proteomes" id="UP001162891"/>
    </source>
</evidence>
<evidence type="ECO:0008006" key="11">
    <source>
        <dbReference type="Google" id="ProtNLM"/>
    </source>
</evidence>
<keyword evidence="7" id="KW-0998">Cell outer membrane</keyword>
<gene>
    <name evidence="9" type="ORF">AMOR_22620</name>
</gene>
<accession>A0ABM7WUW9</accession>
<protein>
    <recommendedName>
        <fullName evidence="11">Outer membrane efflux protein</fullName>
    </recommendedName>
</protein>
<proteinExistence type="inferred from homology"/>
<keyword evidence="10" id="KW-1185">Reference proteome</keyword>
<dbReference type="PANTHER" id="PTHR30026">
    <property type="entry name" value="OUTER MEMBRANE PROTEIN TOLC"/>
    <property type="match status" value="1"/>
</dbReference>
<evidence type="ECO:0000256" key="7">
    <source>
        <dbReference type="ARBA" id="ARBA00023237"/>
    </source>
</evidence>
<organism evidence="9 10">
    <name type="scientific">Anaeromyxobacter oryzae</name>
    <dbReference type="NCBI Taxonomy" id="2918170"/>
    <lineage>
        <taxon>Bacteria</taxon>
        <taxon>Pseudomonadati</taxon>
        <taxon>Myxococcota</taxon>
        <taxon>Myxococcia</taxon>
        <taxon>Myxococcales</taxon>
        <taxon>Cystobacterineae</taxon>
        <taxon>Anaeromyxobacteraceae</taxon>
        <taxon>Anaeromyxobacter</taxon>
    </lineage>
</organism>
<dbReference type="Proteomes" id="UP001162891">
    <property type="component" value="Chromosome"/>
</dbReference>
<feature type="signal peptide" evidence="8">
    <location>
        <begin position="1"/>
        <end position="18"/>
    </location>
</feature>
<evidence type="ECO:0000313" key="9">
    <source>
        <dbReference type="EMBL" id="BDG03266.1"/>
    </source>
</evidence>
<dbReference type="InterPro" id="IPR003423">
    <property type="entry name" value="OMP_efflux"/>
</dbReference>
<evidence type="ECO:0000256" key="3">
    <source>
        <dbReference type="ARBA" id="ARBA00022448"/>
    </source>
</evidence>